<reference evidence="2 3" key="1">
    <citation type="submission" date="2011-08" db="EMBL/GenBank/DDBJ databases">
        <authorList>
            <person name="Weinstock G."/>
            <person name="Sodergren E."/>
            <person name="Clifton S."/>
            <person name="Fulton L."/>
            <person name="Fulton B."/>
            <person name="Courtney L."/>
            <person name="Fronick C."/>
            <person name="Harrison M."/>
            <person name="Strong C."/>
            <person name="Farmer C."/>
            <person name="Delahaunty K."/>
            <person name="Markovic C."/>
            <person name="Hall O."/>
            <person name="Minx P."/>
            <person name="Tomlinson C."/>
            <person name="Mitreva M."/>
            <person name="Hou S."/>
            <person name="Chen J."/>
            <person name="Wollam A."/>
            <person name="Pepin K.H."/>
            <person name="Johnson M."/>
            <person name="Bhonagiri V."/>
            <person name="Zhang X."/>
            <person name="Suruliraj S."/>
            <person name="Warren W."/>
            <person name="Chinwalla A."/>
            <person name="Mardis E.R."/>
            <person name="Wilson R.K."/>
        </authorList>
    </citation>
    <scope>NUCLEOTIDE SEQUENCE [LARGE SCALE GENOMIC DNA]</scope>
    <source>
        <strain evidence="2 3">ATCC 29863</strain>
    </source>
</reference>
<feature type="transmembrane region" description="Helical" evidence="1">
    <location>
        <begin position="61"/>
        <end position="79"/>
    </location>
</feature>
<evidence type="ECO:0000256" key="1">
    <source>
        <dbReference type="SAM" id="Phobius"/>
    </source>
</evidence>
<evidence type="ECO:0000313" key="3">
    <source>
        <dbReference type="Proteomes" id="UP000004459"/>
    </source>
</evidence>
<keyword evidence="1" id="KW-0472">Membrane</keyword>
<dbReference type="EMBL" id="AGCK01000060">
    <property type="protein sequence ID" value="EHM53654.1"/>
    <property type="molecule type" value="Genomic_DNA"/>
</dbReference>
<keyword evidence="1" id="KW-1133">Transmembrane helix</keyword>
<dbReference type="Proteomes" id="UP000004459">
    <property type="component" value="Unassembled WGS sequence"/>
</dbReference>
<dbReference type="AlphaFoldDB" id="G9YN27"/>
<evidence type="ECO:0000313" key="2">
    <source>
        <dbReference type="EMBL" id="EHM53654.1"/>
    </source>
</evidence>
<sequence>MSFLDGLVHFSQLGNSNLLRSKIRSVMVGLLSLAVGAETQWMIFVGVLLKHKISPNKFNAANTFIFVLAFPTIAPAGSVNRVNRRQLIKHTLHDGSSHPITTKALSCIIRIN</sequence>
<gene>
    <name evidence="2" type="ORF">HMPREF0372_00899</name>
</gene>
<comment type="caution">
    <text evidence="2">The sequence shown here is derived from an EMBL/GenBank/DDBJ whole genome shotgun (WGS) entry which is preliminary data.</text>
</comment>
<organism evidence="2 3">
    <name type="scientific">Flavonifractor plautii ATCC 29863</name>
    <dbReference type="NCBI Taxonomy" id="411475"/>
    <lineage>
        <taxon>Bacteria</taxon>
        <taxon>Bacillati</taxon>
        <taxon>Bacillota</taxon>
        <taxon>Clostridia</taxon>
        <taxon>Eubacteriales</taxon>
        <taxon>Oscillospiraceae</taxon>
        <taxon>Flavonifractor</taxon>
    </lineage>
</organism>
<feature type="transmembrane region" description="Helical" evidence="1">
    <location>
        <begin position="26"/>
        <end position="49"/>
    </location>
</feature>
<keyword evidence="1" id="KW-0812">Transmembrane</keyword>
<protein>
    <submittedName>
        <fullName evidence="2">Uncharacterized protein</fullName>
    </submittedName>
</protein>
<dbReference type="HOGENOM" id="CLU_2142211_0_0_9"/>
<accession>G9YN27</accession>
<name>G9YN27_FLAPL</name>
<proteinExistence type="predicted"/>